<name>A0A7G9T6Z6_9LACO</name>
<accession>A0A7G9T6Z6</accession>
<reference evidence="6 7" key="1">
    <citation type="submission" date="2020-08" db="EMBL/GenBank/DDBJ databases">
        <title>Genome sequence of Weissella diestrammenae KACC 16890T.</title>
        <authorList>
            <person name="Hyun D.-W."/>
            <person name="Bae J.-W."/>
        </authorList>
    </citation>
    <scope>NUCLEOTIDE SEQUENCE [LARGE SCALE GENOMIC DNA]</scope>
    <source>
        <strain evidence="6 7">KACC 16890</strain>
    </source>
</reference>
<dbReference type="EMBL" id="CP060724">
    <property type="protein sequence ID" value="QNN75871.1"/>
    <property type="molecule type" value="Genomic_DNA"/>
</dbReference>
<comment type="subcellular location">
    <subcellularLocation>
        <location evidence="1">Membrane</location>
        <topology evidence="1">Multi-pass membrane protein</topology>
    </subcellularLocation>
</comment>
<dbReference type="CDD" id="cd16914">
    <property type="entry name" value="EcfT"/>
    <property type="match status" value="1"/>
</dbReference>
<feature type="transmembrane region" description="Helical" evidence="5">
    <location>
        <begin position="66"/>
        <end position="86"/>
    </location>
</feature>
<keyword evidence="3 5" id="KW-1133">Transmembrane helix</keyword>
<feature type="transmembrane region" description="Helical" evidence="5">
    <location>
        <begin position="113"/>
        <end position="135"/>
    </location>
</feature>
<keyword evidence="7" id="KW-1185">Reference proteome</keyword>
<dbReference type="InterPro" id="IPR003339">
    <property type="entry name" value="ABC/ECF_trnsptr_transmembrane"/>
</dbReference>
<feature type="transmembrane region" description="Helical" evidence="5">
    <location>
        <begin position="24"/>
        <end position="54"/>
    </location>
</feature>
<sequence>MTTQLLGYQAGDSWVHRLTGSTKLVGFLALTIAAMLSFDVRYLFGLAVLTIIVLVSTHVKWQQIAVFVYAVLLFAGLNLLLIYVFAPQYGVSLFGSQHVILGSGDYALTQEQLLYESIVALKYMVSLPMALLFLLTTNPSEFAAGLNKIGISYRVAYAFALTLRYIPDVQNEYQMISYAQQARGFDVGKSAPIKQRITNAVRVVMPLVLSSFARIDEISRAMALRRFGLKKRRTWYYDQQFKRLDWAVLIGIIGIVSVALILVIYTGSRYYNPLQ</sequence>
<dbReference type="PANTHER" id="PTHR33514">
    <property type="entry name" value="PROTEIN ABCI12, CHLOROPLASTIC"/>
    <property type="match status" value="1"/>
</dbReference>
<evidence type="ECO:0000256" key="4">
    <source>
        <dbReference type="ARBA" id="ARBA00023136"/>
    </source>
</evidence>
<dbReference type="Proteomes" id="UP000515800">
    <property type="component" value="Chromosome"/>
</dbReference>
<evidence type="ECO:0000256" key="2">
    <source>
        <dbReference type="ARBA" id="ARBA00022692"/>
    </source>
</evidence>
<evidence type="ECO:0000256" key="1">
    <source>
        <dbReference type="ARBA" id="ARBA00004141"/>
    </source>
</evidence>
<evidence type="ECO:0000313" key="7">
    <source>
        <dbReference type="Proteomes" id="UP000515800"/>
    </source>
</evidence>
<dbReference type="GO" id="GO:0005886">
    <property type="term" value="C:plasma membrane"/>
    <property type="evidence" value="ECO:0007669"/>
    <property type="project" value="TreeGrafter"/>
</dbReference>
<dbReference type="KEGG" id="wdi:H9L19_03160"/>
<evidence type="ECO:0000256" key="5">
    <source>
        <dbReference type="SAM" id="Phobius"/>
    </source>
</evidence>
<evidence type="ECO:0000313" key="6">
    <source>
        <dbReference type="EMBL" id="QNN75871.1"/>
    </source>
</evidence>
<dbReference type="AlphaFoldDB" id="A0A7G9T6Z6"/>
<keyword evidence="4 5" id="KW-0472">Membrane</keyword>
<dbReference type="Pfam" id="PF02361">
    <property type="entry name" value="CbiQ"/>
    <property type="match status" value="1"/>
</dbReference>
<proteinExistence type="predicted"/>
<dbReference type="RefSeq" id="WP_187529699.1">
    <property type="nucleotide sequence ID" value="NZ_CP060724.1"/>
</dbReference>
<feature type="transmembrane region" description="Helical" evidence="5">
    <location>
        <begin position="246"/>
        <end position="265"/>
    </location>
</feature>
<protein>
    <submittedName>
        <fullName evidence="6">Energy-coupling factor transporter transmembrane protein EcfT</fullName>
    </submittedName>
</protein>
<gene>
    <name evidence="6" type="ORF">H9L19_03160</name>
</gene>
<dbReference type="PANTHER" id="PTHR33514:SF1">
    <property type="entry name" value="ABC TRANSPORTER PERMEASE"/>
    <property type="match status" value="1"/>
</dbReference>
<keyword evidence="2 5" id="KW-0812">Transmembrane</keyword>
<evidence type="ECO:0000256" key="3">
    <source>
        <dbReference type="ARBA" id="ARBA00022989"/>
    </source>
</evidence>
<organism evidence="6 7">
    <name type="scientific">Weissella diestrammenae</name>
    <dbReference type="NCBI Taxonomy" id="1162633"/>
    <lineage>
        <taxon>Bacteria</taxon>
        <taxon>Bacillati</taxon>
        <taxon>Bacillota</taxon>
        <taxon>Bacilli</taxon>
        <taxon>Lactobacillales</taxon>
        <taxon>Lactobacillaceae</taxon>
        <taxon>Weissella</taxon>
    </lineage>
</organism>